<dbReference type="Proteomes" id="UP001497644">
    <property type="component" value="Chromosome 6"/>
</dbReference>
<feature type="chain" id="PRO_5043438712" evidence="1">
    <location>
        <begin position="21"/>
        <end position="75"/>
    </location>
</feature>
<organism evidence="2 3">
    <name type="scientific">Lasius platythorax</name>
    <dbReference type="NCBI Taxonomy" id="488582"/>
    <lineage>
        <taxon>Eukaryota</taxon>
        <taxon>Metazoa</taxon>
        <taxon>Ecdysozoa</taxon>
        <taxon>Arthropoda</taxon>
        <taxon>Hexapoda</taxon>
        <taxon>Insecta</taxon>
        <taxon>Pterygota</taxon>
        <taxon>Neoptera</taxon>
        <taxon>Endopterygota</taxon>
        <taxon>Hymenoptera</taxon>
        <taxon>Apocrita</taxon>
        <taxon>Aculeata</taxon>
        <taxon>Formicoidea</taxon>
        <taxon>Formicidae</taxon>
        <taxon>Formicinae</taxon>
        <taxon>Lasius</taxon>
        <taxon>Lasius</taxon>
    </lineage>
</organism>
<evidence type="ECO:0000313" key="3">
    <source>
        <dbReference type="Proteomes" id="UP001497644"/>
    </source>
</evidence>
<name>A0AAV2NYD3_9HYME</name>
<dbReference type="EMBL" id="OZ034829">
    <property type="protein sequence ID" value="CAL1685343.1"/>
    <property type="molecule type" value="Genomic_DNA"/>
</dbReference>
<reference evidence="2" key="1">
    <citation type="submission" date="2024-04" db="EMBL/GenBank/DDBJ databases">
        <authorList>
            <consortium name="Molecular Ecology Group"/>
        </authorList>
    </citation>
    <scope>NUCLEOTIDE SEQUENCE</scope>
</reference>
<sequence>MRAFYTTVVLVILFASFTSSFFIKRQNDTTQILNFNDTTTSEVMESRIIFVPRRNKVFCEPGQQVDRRGKCRMVW</sequence>
<keyword evidence="1" id="KW-0732">Signal</keyword>
<accession>A0AAV2NYD3</accession>
<feature type="signal peptide" evidence="1">
    <location>
        <begin position="1"/>
        <end position="20"/>
    </location>
</feature>
<proteinExistence type="predicted"/>
<evidence type="ECO:0000313" key="2">
    <source>
        <dbReference type="EMBL" id="CAL1685343.1"/>
    </source>
</evidence>
<dbReference type="AlphaFoldDB" id="A0AAV2NYD3"/>
<keyword evidence="3" id="KW-1185">Reference proteome</keyword>
<evidence type="ECO:0000256" key="1">
    <source>
        <dbReference type="SAM" id="SignalP"/>
    </source>
</evidence>
<gene>
    <name evidence="2" type="ORF">LPLAT_LOCUS10870</name>
</gene>
<protein>
    <submittedName>
        <fullName evidence="2">Uncharacterized protein</fullName>
    </submittedName>
</protein>